<dbReference type="GO" id="GO:0003677">
    <property type="term" value="F:DNA binding"/>
    <property type="evidence" value="ECO:0007669"/>
    <property type="project" value="UniProtKB-KW"/>
</dbReference>
<evidence type="ECO:0000313" key="4">
    <source>
        <dbReference type="Proteomes" id="UP000678679"/>
    </source>
</evidence>
<keyword evidence="1" id="KW-0238">DNA-binding</keyword>
<gene>
    <name evidence="3" type="ORF">KMW28_04365</name>
</gene>
<dbReference type="Proteomes" id="UP000678679">
    <property type="component" value="Chromosome 1"/>
</dbReference>
<evidence type="ECO:0000256" key="1">
    <source>
        <dbReference type="ARBA" id="ARBA00023125"/>
    </source>
</evidence>
<accession>A0AAX1N5V0</accession>
<dbReference type="EMBL" id="CP076132">
    <property type="protein sequence ID" value="QWG02817.1"/>
    <property type="molecule type" value="Genomic_DNA"/>
</dbReference>
<dbReference type="InterPro" id="IPR013430">
    <property type="entry name" value="Toxin_antidote_HigA"/>
</dbReference>
<dbReference type="SMART" id="SM00530">
    <property type="entry name" value="HTH_XRE"/>
    <property type="match status" value="1"/>
</dbReference>
<dbReference type="PROSITE" id="PS50943">
    <property type="entry name" value="HTH_CROC1"/>
    <property type="match status" value="1"/>
</dbReference>
<organism evidence="3 4">
    <name type="scientific">Flammeovirga yaeyamensis</name>
    <dbReference type="NCBI Taxonomy" id="367791"/>
    <lineage>
        <taxon>Bacteria</taxon>
        <taxon>Pseudomonadati</taxon>
        <taxon>Bacteroidota</taxon>
        <taxon>Cytophagia</taxon>
        <taxon>Cytophagales</taxon>
        <taxon>Flammeovirgaceae</taxon>
        <taxon>Flammeovirga</taxon>
    </lineage>
</organism>
<dbReference type="CDD" id="cd00093">
    <property type="entry name" value="HTH_XRE"/>
    <property type="match status" value="1"/>
</dbReference>
<evidence type="ECO:0000259" key="2">
    <source>
        <dbReference type="PROSITE" id="PS50943"/>
    </source>
</evidence>
<dbReference type="Pfam" id="PF01381">
    <property type="entry name" value="HTH_3"/>
    <property type="match status" value="1"/>
</dbReference>
<dbReference type="Gene3D" id="1.10.260.40">
    <property type="entry name" value="lambda repressor-like DNA-binding domains"/>
    <property type="match status" value="1"/>
</dbReference>
<dbReference type="InterPro" id="IPR001387">
    <property type="entry name" value="Cro/C1-type_HTH"/>
</dbReference>
<evidence type="ECO:0000313" key="3">
    <source>
        <dbReference type="EMBL" id="QWG02817.1"/>
    </source>
</evidence>
<dbReference type="PANTHER" id="PTHR36924">
    <property type="entry name" value="ANTITOXIN HIGA-1"/>
    <property type="match status" value="1"/>
</dbReference>
<protein>
    <submittedName>
        <fullName evidence="3">Helix-turn-helix domain-containing protein</fullName>
    </submittedName>
</protein>
<dbReference type="RefSeq" id="WP_169664310.1">
    <property type="nucleotide sequence ID" value="NZ_CP076132.1"/>
</dbReference>
<dbReference type="InterPro" id="IPR010982">
    <property type="entry name" value="Lambda_DNA-bd_dom_sf"/>
</dbReference>
<dbReference type="PANTHER" id="PTHR36924:SF1">
    <property type="entry name" value="ANTITOXIN HIGA-1"/>
    <property type="match status" value="1"/>
</dbReference>
<dbReference type="AlphaFoldDB" id="A0AAX1N5V0"/>
<proteinExistence type="predicted"/>
<dbReference type="KEGG" id="fya:KMW28_04365"/>
<dbReference type="SUPFAM" id="SSF47413">
    <property type="entry name" value="lambda repressor-like DNA-binding domains"/>
    <property type="match status" value="1"/>
</dbReference>
<name>A0AAX1N5V0_9BACT</name>
<sequence length="162" mass="18806">MKKKIEEPNESTLTQSMDVGTEGFNEFQAILLKKAQARNSEQRMNIELLNIKYQMEDYLASNDNDIIPVGNFLKIILKTLKIKQKQFAEYVGLKPSNLSKLISGERPVNYDLALIFGKIFNHSPMLWIEIQAKNELEKLRRTSQNKYSSYSINDLVEYKKVI</sequence>
<reference evidence="3 4" key="1">
    <citation type="submission" date="2021-05" db="EMBL/GenBank/DDBJ databases">
        <title>Comparative genomic studies on the polysaccharide-degrading batcterial strains of the Flammeovirga genus.</title>
        <authorList>
            <person name="Zewei F."/>
            <person name="Zheng Z."/>
            <person name="Yu L."/>
            <person name="Ruyue G."/>
            <person name="Yanhong M."/>
            <person name="Yuanyuan C."/>
            <person name="Jingyan G."/>
            <person name="Wenjun H."/>
        </authorList>
    </citation>
    <scope>NUCLEOTIDE SEQUENCE [LARGE SCALE GENOMIC DNA]</scope>
    <source>
        <strain evidence="3 4">NBRC:100898</strain>
    </source>
</reference>
<keyword evidence="4" id="KW-1185">Reference proteome</keyword>
<feature type="domain" description="HTH cro/C1-type" evidence="2">
    <location>
        <begin position="73"/>
        <end position="128"/>
    </location>
</feature>